<evidence type="ECO:0000256" key="1">
    <source>
        <dbReference type="SAM" id="MobiDB-lite"/>
    </source>
</evidence>
<feature type="non-terminal residue" evidence="2">
    <location>
        <position position="1"/>
    </location>
</feature>
<organism evidence="2">
    <name type="scientific">uncultured Solirubrobacteraceae bacterium</name>
    <dbReference type="NCBI Taxonomy" id="1162706"/>
    <lineage>
        <taxon>Bacteria</taxon>
        <taxon>Bacillati</taxon>
        <taxon>Actinomycetota</taxon>
        <taxon>Thermoleophilia</taxon>
        <taxon>Solirubrobacterales</taxon>
        <taxon>Solirubrobacteraceae</taxon>
        <taxon>environmental samples</taxon>
    </lineage>
</organism>
<dbReference type="AlphaFoldDB" id="A0A6J4TPB8"/>
<dbReference type="EC" id="2.8.1.10" evidence="2"/>
<gene>
    <name evidence="2" type="ORF">AVDCRST_MAG85-3325</name>
</gene>
<feature type="compositionally biased region" description="Basic residues" evidence="1">
    <location>
        <begin position="100"/>
        <end position="132"/>
    </location>
</feature>
<protein>
    <submittedName>
        <fullName evidence="2">Thiazole synthase</fullName>
        <ecNumber evidence="2">2.8.1.10</ecNumber>
    </submittedName>
</protein>
<sequence length="260" mass="29176">GDDGDGPARHRRPHVHVAAHPRHGGFREPRRAGCGDRGQRHRDGHRRTAPDRRPRPHGPGRGPRARGRRAAAEHGGLLHRARRGPHRQARPRGVRDRPRQARGHRRRADAPARRARAAARRRGARRRRLHRPALHDRRPGARAAPRGRRMRGGHAARLADRQRHGHREPVQPAAHRRAGERAGDPRRRRGHGVRRDARARARRRRGPHRHRHLARGGARRDGAGDPPRRRGRPAGPRGGPHPAAPVRRGVDAARGKAGVL</sequence>
<evidence type="ECO:0000313" key="2">
    <source>
        <dbReference type="EMBL" id="CAA9527037.1"/>
    </source>
</evidence>
<feature type="compositionally biased region" description="Basic residues" evidence="1">
    <location>
        <begin position="9"/>
        <end position="24"/>
    </location>
</feature>
<feature type="compositionally biased region" description="Basic residues" evidence="1">
    <location>
        <begin position="54"/>
        <end position="69"/>
    </location>
</feature>
<feature type="compositionally biased region" description="Basic residues" evidence="1">
    <location>
        <begin position="200"/>
        <end position="214"/>
    </location>
</feature>
<feature type="compositionally biased region" description="Basic residues" evidence="1">
    <location>
        <begin position="145"/>
        <end position="154"/>
    </location>
</feature>
<feature type="compositionally biased region" description="Basic and acidic residues" evidence="1">
    <location>
        <begin position="25"/>
        <end position="38"/>
    </location>
</feature>
<dbReference type="EMBL" id="CADCVT010000368">
    <property type="protein sequence ID" value="CAA9527037.1"/>
    <property type="molecule type" value="Genomic_DNA"/>
</dbReference>
<proteinExistence type="predicted"/>
<feature type="non-terminal residue" evidence="2">
    <location>
        <position position="260"/>
    </location>
</feature>
<dbReference type="GO" id="GO:1990107">
    <property type="term" value="F:thiazole synthase activity"/>
    <property type="evidence" value="ECO:0007669"/>
    <property type="project" value="UniProtKB-EC"/>
</dbReference>
<feature type="compositionally biased region" description="Basic residues" evidence="1">
    <location>
        <begin position="77"/>
        <end position="92"/>
    </location>
</feature>
<accession>A0A6J4TPB8</accession>
<reference evidence="2" key="1">
    <citation type="submission" date="2020-02" db="EMBL/GenBank/DDBJ databases">
        <authorList>
            <person name="Meier V. D."/>
        </authorList>
    </citation>
    <scope>NUCLEOTIDE SEQUENCE</scope>
    <source>
        <strain evidence="2">AVDCRST_MAG85</strain>
    </source>
</reference>
<feature type="region of interest" description="Disordered" evidence="1">
    <location>
        <begin position="1"/>
        <end position="260"/>
    </location>
</feature>
<name>A0A6J4TPB8_9ACTN</name>
<feature type="compositionally biased region" description="Basic and acidic residues" evidence="1">
    <location>
        <begin position="218"/>
        <end position="228"/>
    </location>
</feature>
<keyword evidence="2" id="KW-0808">Transferase</keyword>